<evidence type="ECO:0000313" key="2">
    <source>
        <dbReference type="EMBL" id="EAG0868838.1"/>
    </source>
</evidence>
<dbReference type="InterPro" id="IPR001387">
    <property type="entry name" value="Cro/C1-type_HTH"/>
</dbReference>
<reference evidence="2 3" key="1">
    <citation type="submission" date="2018-06" db="EMBL/GenBank/DDBJ databases">
        <authorList>
            <consortium name="PulseNet: The National Subtyping Network for Foodborne Disease Surveillance"/>
            <person name="Tarr C.L."/>
            <person name="Trees E."/>
            <person name="Katz L.S."/>
            <person name="Carleton-Romer H.A."/>
            <person name="Stroika S."/>
            <person name="Kucerova Z."/>
            <person name="Roache K.F."/>
            <person name="Sabol A.L."/>
            <person name="Besser J."/>
            <person name="Gerner-Smidt P."/>
        </authorList>
    </citation>
    <scope>NUCLEOTIDE SEQUENCE [LARGE SCALE GENOMIC DNA]</scope>
    <source>
        <strain evidence="2 3">PNUSAL002180</strain>
    </source>
</reference>
<dbReference type="AlphaFoldDB" id="A0A461K4F3"/>
<dbReference type="Pfam" id="PF01381">
    <property type="entry name" value="HTH_3"/>
    <property type="match status" value="1"/>
</dbReference>
<dbReference type="EMBL" id="AABAGT010000049">
    <property type="protein sequence ID" value="EAG0868838.1"/>
    <property type="molecule type" value="Genomic_DNA"/>
</dbReference>
<evidence type="ECO:0000313" key="3">
    <source>
        <dbReference type="Proteomes" id="UP000358545"/>
    </source>
</evidence>
<dbReference type="Gene3D" id="1.10.260.40">
    <property type="entry name" value="lambda repressor-like DNA-binding domains"/>
    <property type="match status" value="1"/>
</dbReference>
<evidence type="ECO:0000259" key="1">
    <source>
        <dbReference type="PROSITE" id="PS50943"/>
    </source>
</evidence>
<dbReference type="GO" id="GO:0003677">
    <property type="term" value="F:DNA binding"/>
    <property type="evidence" value="ECO:0007669"/>
    <property type="project" value="InterPro"/>
</dbReference>
<dbReference type="RefSeq" id="WP_176901687.1">
    <property type="nucleotide sequence ID" value="NZ_JBEQQV010000004.1"/>
</dbReference>
<dbReference type="SMART" id="SM00530">
    <property type="entry name" value="HTH_XRE"/>
    <property type="match status" value="1"/>
</dbReference>
<dbReference type="InterPro" id="IPR010982">
    <property type="entry name" value="Lambda_DNA-bd_dom_sf"/>
</dbReference>
<dbReference type="CDD" id="cd00093">
    <property type="entry name" value="HTH_XRE"/>
    <property type="match status" value="1"/>
</dbReference>
<gene>
    <name evidence="2" type="ORF">A8L61_16325</name>
</gene>
<name>A0A461K4F3_LISMN</name>
<proteinExistence type="predicted"/>
<sequence length="85" mass="10051">MFDLKYVKRKRLEIGYSLKDMADLLDIKNASTYYKYENGSYSFKAEMLPKLANALDCDIENFFKEKLSKTEINNKESCFNQEARK</sequence>
<accession>A0A461K4F3</accession>
<dbReference type="PROSITE" id="PS50943">
    <property type="entry name" value="HTH_CROC1"/>
    <property type="match status" value="1"/>
</dbReference>
<comment type="caution">
    <text evidence="2">The sequence shown here is derived from an EMBL/GenBank/DDBJ whole genome shotgun (WGS) entry which is preliminary data.</text>
</comment>
<dbReference type="SUPFAM" id="SSF47413">
    <property type="entry name" value="lambda repressor-like DNA-binding domains"/>
    <property type="match status" value="1"/>
</dbReference>
<protein>
    <submittedName>
        <fullName evidence="2">XRE family transcriptional regulator</fullName>
    </submittedName>
</protein>
<dbReference type="Proteomes" id="UP000358545">
    <property type="component" value="Unassembled WGS sequence"/>
</dbReference>
<feature type="domain" description="HTH cro/C1-type" evidence="1">
    <location>
        <begin position="7"/>
        <end position="62"/>
    </location>
</feature>
<organism evidence="2 3">
    <name type="scientific">Listeria monocytogenes</name>
    <dbReference type="NCBI Taxonomy" id="1639"/>
    <lineage>
        <taxon>Bacteria</taxon>
        <taxon>Bacillati</taxon>
        <taxon>Bacillota</taxon>
        <taxon>Bacilli</taxon>
        <taxon>Bacillales</taxon>
        <taxon>Listeriaceae</taxon>
        <taxon>Listeria</taxon>
    </lineage>
</organism>